<reference evidence="7 8" key="1">
    <citation type="journal article" date="2015" name="Genome Announc.">
        <title>Draft Genome Sequence of Burkholderia sp. Strain PML1(12), an Ectomycorrhizosphere-Inhabiting Bacterium with Effective Mineral-Weathering Ability.</title>
        <authorList>
            <person name="Uroz S."/>
            <person name="Oger P."/>
        </authorList>
    </citation>
    <scope>NUCLEOTIDE SEQUENCE [LARGE SCALE GENOMIC DNA]</scope>
    <source>
        <strain evidence="8">PML1(12)</strain>
    </source>
</reference>
<dbReference type="PROSITE" id="PS50931">
    <property type="entry name" value="HTH_LYSR"/>
    <property type="match status" value="1"/>
</dbReference>
<dbReference type="Gene3D" id="3.40.190.290">
    <property type="match status" value="1"/>
</dbReference>
<organism evidence="7 8">
    <name type="scientific">Caballeronia mineralivorans PML1(12)</name>
    <dbReference type="NCBI Taxonomy" id="908627"/>
    <lineage>
        <taxon>Bacteria</taxon>
        <taxon>Pseudomonadati</taxon>
        <taxon>Pseudomonadota</taxon>
        <taxon>Betaproteobacteria</taxon>
        <taxon>Burkholderiales</taxon>
        <taxon>Burkholderiaceae</taxon>
        <taxon>Caballeronia</taxon>
    </lineage>
</organism>
<comment type="caution">
    <text evidence="7">The sequence shown here is derived from an EMBL/GenBank/DDBJ whole genome shotgun (WGS) entry which is preliminary data.</text>
</comment>
<dbReference type="Pfam" id="PF00126">
    <property type="entry name" value="HTH_1"/>
    <property type="match status" value="1"/>
</dbReference>
<evidence type="ECO:0000313" key="8">
    <source>
        <dbReference type="Proteomes" id="UP000035963"/>
    </source>
</evidence>
<dbReference type="InterPro" id="IPR058163">
    <property type="entry name" value="LysR-type_TF_proteobact-type"/>
</dbReference>
<dbReference type="PATRIC" id="fig|908627.4.peg.9335"/>
<evidence type="ECO:0000256" key="1">
    <source>
        <dbReference type="ARBA" id="ARBA00009437"/>
    </source>
</evidence>
<dbReference type="InterPro" id="IPR000847">
    <property type="entry name" value="LysR_HTH_N"/>
</dbReference>
<evidence type="ECO:0000313" key="7">
    <source>
        <dbReference type="EMBL" id="KLU20351.1"/>
    </source>
</evidence>
<dbReference type="GO" id="GO:0043565">
    <property type="term" value="F:sequence-specific DNA binding"/>
    <property type="evidence" value="ECO:0007669"/>
    <property type="project" value="TreeGrafter"/>
</dbReference>
<dbReference type="AlphaFoldDB" id="A0A0J1CIQ1"/>
<dbReference type="Proteomes" id="UP000035963">
    <property type="component" value="Unassembled WGS sequence"/>
</dbReference>
<dbReference type="RefSeq" id="WP_047898071.1">
    <property type="nucleotide sequence ID" value="NZ_AEJF01000258.1"/>
</dbReference>
<keyword evidence="4" id="KW-0804">Transcription</keyword>
<dbReference type="OrthoDB" id="9786526at2"/>
<keyword evidence="8" id="KW-1185">Reference proteome</keyword>
<dbReference type="InterPro" id="IPR036388">
    <property type="entry name" value="WH-like_DNA-bd_sf"/>
</dbReference>
<feature type="region of interest" description="Disordered" evidence="5">
    <location>
        <begin position="303"/>
        <end position="322"/>
    </location>
</feature>
<evidence type="ECO:0000256" key="4">
    <source>
        <dbReference type="ARBA" id="ARBA00023163"/>
    </source>
</evidence>
<evidence type="ECO:0000259" key="6">
    <source>
        <dbReference type="PROSITE" id="PS50931"/>
    </source>
</evidence>
<dbReference type="GO" id="GO:0003700">
    <property type="term" value="F:DNA-binding transcription factor activity"/>
    <property type="evidence" value="ECO:0007669"/>
    <property type="project" value="InterPro"/>
</dbReference>
<feature type="domain" description="HTH lysR-type" evidence="6">
    <location>
        <begin position="1"/>
        <end position="59"/>
    </location>
</feature>
<proteinExistence type="inferred from homology"/>
<dbReference type="SUPFAM" id="SSF53850">
    <property type="entry name" value="Periplasmic binding protein-like II"/>
    <property type="match status" value="1"/>
</dbReference>
<dbReference type="FunFam" id="1.10.10.10:FF:000001">
    <property type="entry name" value="LysR family transcriptional regulator"/>
    <property type="match status" value="1"/>
</dbReference>
<dbReference type="GO" id="GO:0006351">
    <property type="term" value="P:DNA-templated transcription"/>
    <property type="evidence" value="ECO:0007669"/>
    <property type="project" value="TreeGrafter"/>
</dbReference>
<dbReference type="EMBL" id="AEJF01000258">
    <property type="protein sequence ID" value="KLU20351.1"/>
    <property type="molecule type" value="Genomic_DNA"/>
</dbReference>
<feature type="compositionally biased region" description="Low complexity" evidence="5">
    <location>
        <begin position="305"/>
        <end position="322"/>
    </location>
</feature>
<keyword evidence="2" id="KW-0805">Transcription regulation</keyword>
<gene>
    <name evidence="7" type="ORF">EOS_41545</name>
</gene>
<dbReference type="CDD" id="cd08422">
    <property type="entry name" value="PBP2_CrgA_like"/>
    <property type="match status" value="1"/>
</dbReference>
<dbReference type="InterPro" id="IPR036390">
    <property type="entry name" value="WH_DNA-bd_sf"/>
</dbReference>
<keyword evidence="3" id="KW-0238">DNA-binding</keyword>
<dbReference type="PANTHER" id="PTHR30537:SF35">
    <property type="entry name" value="TRANSCRIPTIONAL REGULATORY PROTEIN"/>
    <property type="match status" value="1"/>
</dbReference>
<dbReference type="InterPro" id="IPR005119">
    <property type="entry name" value="LysR_subst-bd"/>
</dbReference>
<dbReference type="Gene3D" id="1.10.10.10">
    <property type="entry name" value="Winged helix-like DNA-binding domain superfamily/Winged helix DNA-binding domain"/>
    <property type="match status" value="1"/>
</dbReference>
<dbReference type="Pfam" id="PF03466">
    <property type="entry name" value="LysR_substrate"/>
    <property type="match status" value="1"/>
</dbReference>
<evidence type="ECO:0000256" key="3">
    <source>
        <dbReference type="ARBA" id="ARBA00023125"/>
    </source>
</evidence>
<evidence type="ECO:0000256" key="2">
    <source>
        <dbReference type="ARBA" id="ARBA00023015"/>
    </source>
</evidence>
<protein>
    <submittedName>
        <fullName evidence="7">LysR family transcriptional regulator</fullName>
    </submittedName>
</protein>
<sequence>MDALTSLRVFRDVVEAGSFVKAAERLDISTAMTSKHVANLERQLGVRLLNRTTRHLSLTEAGSVYYEQCREALDILQAAEAAVGSQTDQPRGVLKITAPGWFATAKFADILVAYRARYPDVLIDLRLENRFVDLVEEGYDMALRATSEPSPTMIVRPLCNVPFVLVGSPDYLKQRGYPRHPSELSERREIVLPTYTSVETVEFSGPDGVFVVKNSAVLKTNDSSMSLQLVRAGLGLAYLPEWIVAQELASGALTHLFPNYTTFAPRVYAVYTSRKYMTTKVRTFIDFVSEALAADDSVDGSMLRGNAPARSRGSSSSPQKLG</sequence>
<comment type="similarity">
    <text evidence="1">Belongs to the LysR transcriptional regulatory family.</text>
</comment>
<dbReference type="SUPFAM" id="SSF46785">
    <property type="entry name" value="Winged helix' DNA-binding domain"/>
    <property type="match status" value="1"/>
</dbReference>
<accession>A0A0J1CIQ1</accession>
<evidence type="ECO:0000256" key="5">
    <source>
        <dbReference type="SAM" id="MobiDB-lite"/>
    </source>
</evidence>
<name>A0A0J1CIQ1_9BURK</name>
<dbReference type="PANTHER" id="PTHR30537">
    <property type="entry name" value="HTH-TYPE TRANSCRIPTIONAL REGULATOR"/>
    <property type="match status" value="1"/>
</dbReference>